<dbReference type="Proteomes" id="UP000031802">
    <property type="component" value="Unassembled WGS sequence"/>
</dbReference>
<feature type="transmembrane region" description="Helical" evidence="1">
    <location>
        <begin position="48"/>
        <end position="73"/>
    </location>
</feature>
<dbReference type="PATRIC" id="fig|1229276.3.peg.1332"/>
<reference evidence="4" key="1">
    <citation type="submission" date="2014-04" db="EMBL/GenBank/DDBJ databases">
        <title>Whole-Genome optical mapping and complete genome sequence of Sphingobacterium deserti sp. nov., a new spaces isolated from desert in the west of China.</title>
        <authorList>
            <person name="Teng C."/>
            <person name="Zhou Z."/>
            <person name="Li X."/>
            <person name="Chen M."/>
            <person name="Lin M."/>
            <person name="Wang L."/>
            <person name="Su S."/>
            <person name="Zhang C."/>
            <person name="Zhang W."/>
        </authorList>
    </citation>
    <scope>NUCLEOTIDE SEQUENCE [LARGE SCALE GENOMIC DNA]</scope>
    <source>
        <strain evidence="4">ACCC05744</strain>
    </source>
</reference>
<feature type="domain" description="Endonuclease/exonuclease/phosphatase" evidence="2">
    <location>
        <begin position="116"/>
        <end position="364"/>
    </location>
</feature>
<evidence type="ECO:0000259" key="2">
    <source>
        <dbReference type="Pfam" id="PF03372"/>
    </source>
</evidence>
<keyword evidence="3" id="KW-0269">Exonuclease</keyword>
<dbReference type="RefSeq" id="WP_241462383.1">
    <property type="nucleotide sequence ID" value="NZ_JJMU01000021.1"/>
</dbReference>
<reference evidence="3 4" key="2">
    <citation type="journal article" date="2015" name="PLoS ONE">
        <title>Whole-Genome Optical Mapping and Finished Genome Sequence of Sphingobacterium deserti sp. nov., a New Species Isolated from the Western Desert of China.</title>
        <authorList>
            <person name="Teng C."/>
            <person name="Zhou Z."/>
            <person name="Molnar I."/>
            <person name="Li X."/>
            <person name="Tang R."/>
            <person name="Chen M."/>
            <person name="Wang L."/>
            <person name="Su S."/>
            <person name="Zhang W."/>
            <person name="Lin M."/>
        </authorList>
    </citation>
    <scope>NUCLEOTIDE SEQUENCE [LARGE SCALE GENOMIC DNA]</scope>
    <source>
        <strain evidence="4">ACCC05744</strain>
    </source>
</reference>
<accession>A0A0B8T4Q0</accession>
<comment type="caution">
    <text evidence="3">The sequence shown here is derived from an EMBL/GenBank/DDBJ whole genome shotgun (WGS) entry which is preliminary data.</text>
</comment>
<dbReference type="InterPro" id="IPR036691">
    <property type="entry name" value="Endo/exonu/phosph_ase_sf"/>
</dbReference>
<sequence>MSGNMAKKGVFKKNLGFFSKTVFICNVVATLLLLLSYAASFINPKTFWPLAFFGLGYLPILLVNVGFVIFWLLRKPKIALFMSLPILLGWNLLNQHMGFNSGQENAQKSDSAIRVMTFNAHLFIEMEKLPSADVKSDVLALIKTTNPDVLCFQEFFSKIKGTKKMTKRIMDEAGFEDYYFETAVKSEHEGYGQIIFSKYPIIHSGTITKNEYGINRILFADIVRHTDTIRIYNVHLRSFGLQNEDKEFIQNPSHTANEEHATRRVGRKLKYAFEGRSRQAEALRDHMDTTRYPIIVMGDFNDTPMSYSVNLIRKGLKNTFREKGQGWGVTHYEMLPFFQIDYIFCSRKFDVQNYNIIKEKLSDHYPVWADIKLQ</sequence>
<keyword evidence="1" id="KW-1133">Transmembrane helix</keyword>
<dbReference type="STRING" id="1229276.DI53_1290"/>
<dbReference type="GO" id="GO:0004527">
    <property type="term" value="F:exonuclease activity"/>
    <property type="evidence" value="ECO:0007669"/>
    <property type="project" value="UniProtKB-KW"/>
</dbReference>
<dbReference type="GO" id="GO:0006506">
    <property type="term" value="P:GPI anchor biosynthetic process"/>
    <property type="evidence" value="ECO:0007669"/>
    <property type="project" value="TreeGrafter"/>
</dbReference>
<dbReference type="AlphaFoldDB" id="A0A0B8T4Q0"/>
<evidence type="ECO:0000256" key="1">
    <source>
        <dbReference type="SAM" id="Phobius"/>
    </source>
</evidence>
<feature type="transmembrane region" description="Helical" evidence="1">
    <location>
        <begin position="21"/>
        <end position="42"/>
    </location>
</feature>
<name>A0A0B8T4Q0_9SPHI</name>
<keyword evidence="3" id="KW-0378">Hydrolase</keyword>
<keyword evidence="1" id="KW-0812">Transmembrane</keyword>
<dbReference type="SUPFAM" id="SSF56219">
    <property type="entry name" value="DNase I-like"/>
    <property type="match status" value="1"/>
</dbReference>
<evidence type="ECO:0000313" key="3">
    <source>
        <dbReference type="EMBL" id="KGE15063.1"/>
    </source>
</evidence>
<gene>
    <name evidence="3" type="ORF">DI53_1290</name>
</gene>
<protein>
    <submittedName>
        <fullName evidence="3">Endonuclease/exonuclease/phosphatase</fullName>
    </submittedName>
</protein>
<keyword evidence="3" id="KW-0255">Endonuclease</keyword>
<dbReference type="PANTHER" id="PTHR14859:SF15">
    <property type="entry name" value="ENDONUCLEASE_EXONUCLEASE_PHOSPHATASE DOMAIN-CONTAINING PROTEIN"/>
    <property type="match status" value="1"/>
</dbReference>
<dbReference type="EMBL" id="JJMU01000021">
    <property type="protein sequence ID" value="KGE15063.1"/>
    <property type="molecule type" value="Genomic_DNA"/>
</dbReference>
<keyword evidence="4" id="KW-1185">Reference proteome</keyword>
<dbReference type="GO" id="GO:0016020">
    <property type="term" value="C:membrane"/>
    <property type="evidence" value="ECO:0007669"/>
    <property type="project" value="GOC"/>
</dbReference>
<dbReference type="InterPro" id="IPR005135">
    <property type="entry name" value="Endo/exonuclease/phosphatase"/>
</dbReference>
<dbReference type="PANTHER" id="PTHR14859">
    <property type="entry name" value="CALCOFLUOR WHITE HYPERSENSITIVE PROTEIN PRECURSOR"/>
    <property type="match status" value="1"/>
</dbReference>
<evidence type="ECO:0000313" key="4">
    <source>
        <dbReference type="Proteomes" id="UP000031802"/>
    </source>
</evidence>
<dbReference type="InterPro" id="IPR051916">
    <property type="entry name" value="GPI-anchor_lipid_remodeler"/>
</dbReference>
<dbReference type="eggNOG" id="COG3568">
    <property type="taxonomic scope" value="Bacteria"/>
</dbReference>
<keyword evidence="1" id="KW-0472">Membrane</keyword>
<keyword evidence="3" id="KW-0540">Nuclease</keyword>
<dbReference type="Pfam" id="PF03372">
    <property type="entry name" value="Exo_endo_phos"/>
    <property type="match status" value="1"/>
</dbReference>
<dbReference type="Gene3D" id="3.60.10.10">
    <property type="entry name" value="Endonuclease/exonuclease/phosphatase"/>
    <property type="match status" value="1"/>
</dbReference>
<dbReference type="GO" id="GO:0004519">
    <property type="term" value="F:endonuclease activity"/>
    <property type="evidence" value="ECO:0007669"/>
    <property type="project" value="UniProtKB-KW"/>
</dbReference>
<dbReference type="CDD" id="cd09084">
    <property type="entry name" value="EEP-2"/>
    <property type="match status" value="1"/>
</dbReference>
<organism evidence="3 4">
    <name type="scientific">Sphingobacterium deserti</name>
    <dbReference type="NCBI Taxonomy" id="1229276"/>
    <lineage>
        <taxon>Bacteria</taxon>
        <taxon>Pseudomonadati</taxon>
        <taxon>Bacteroidota</taxon>
        <taxon>Sphingobacteriia</taxon>
        <taxon>Sphingobacteriales</taxon>
        <taxon>Sphingobacteriaceae</taxon>
        <taxon>Sphingobacterium</taxon>
    </lineage>
</organism>
<proteinExistence type="predicted"/>